<reference evidence="3" key="1">
    <citation type="journal article" date="2006" name="PLoS Biol.">
        <title>Macronuclear genome sequence of the ciliate Tetrahymena thermophila, a model eukaryote.</title>
        <authorList>
            <person name="Eisen J.A."/>
            <person name="Coyne R.S."/>
            <person name="Wu M."/>
            <person name="Wu D."/>
            <person name="Thiagarajan M."/>
            <person name="Wortman J.R."/>
            <person name="Badger J.H."/>
            <person name="Ren Q."/>
            <person name="Amedeo P."/>
            <person name="Jones K.M."/>
            <person name="Tallon L.J."/>
            <person name="Delcher A.L."/>
            <person name="Salzberg S.L."/>
            <person name="Silva J.C."/>
            <person name="Haas B.J."/>
            <person name="Majoros W.H."/>
            <person name="Farzad M."/>
            <person name="Carlton J.M."/>
            <person name="Smith R.K. Jr."/>
            <person name="Garg J."/>
            <person name="Pearlman R.E."/>
            <person name="Karrer K.M."/>
            <person name="Sun L."/>
            <person name="Manning G."/>
            <person name="Elde N.C."/>
            <person name="Turkewitz A.P."/>
            <person name="Asai D.J."/>
            <person name="Wilkes D.E."/>
            <person name="Wang Y."/>
            <person name="Cai H."/>
            <person name="Collins K."/>
            <person name="Stewart B.A."/>
            <person name="Lee S.R."/>
            <person name="Wilamowska K."/>
            <person name="Weinberg Z."/>
            <person name="Ruzzo W.L."/>
            <person name="Wloga D."/>
            <person name="Gaertig J."/>
            <person name="Frankel J."/>
            <person name="Tsao C.-C."/>
            <person name="Gorovsky M.A."/>
            <person name="Keeling P.J."/>
            <person name="Waller R.F."/>
            <person name="Patron N.J."/>
            <person name="Cherry J.M."/>
            <person name="Stover N.A."/>
            <person name="Krieger C.J."/>
            <person name="del Toro C."/>
            <person name="Ryder H.F."/>
            <person name="Williamson S.C."/>
            <person name="Barbeau R.A."/>
            <person name="Hamilton E.P."/>
            <person name="Orias E."/>
        </authorList>
    </citation>
    <scope>NUCLEOTIDE SEQUENCE [LARGE SCALE GENOMIC DNA]</scope>
    <source>
        <strain evidence="3">SB210</strain>
    </source>
</reference>
<dbReference type="KEGG" id="tet:TTHERM_01352090"/>
<dbReference type="GeneID" id="7845935"/>
<evidence type="ECO:0000313" key="2">
    <source>
        <dbReference type="EMBL" id="EAR97080.2"/>
    </source>
</evidence>
<evidence type="ECO:0000313" key="3">
    <source>
        <dbReference type="Proteomes" id="UP000009168"/>
    </source>
</evidence>
<organism evidence="2 3">
    <name type="scientific">Tetrahymena thermophila (strain SB210)</name>
    <dbReference type="NCBI Taxonomy" id="312017"/>
    <lineage>
        <taxon>Eukaryota</taxon>
        <taxon>Sar</taxon>
        <taxon>Alveolata</taxon>
        <taxon>Ciliophora</taxon>
        <taxon>Intramacronucleata</taxon>
        <taxon>Oligohymenophorea</taxon>
        <taxon>Hymenostomatida</taxon>
        <taxon>Tetrahymenina</taxon>
        <taxon>Tetrahymenidae</taxon>
        <taxon>Tetrahymena</taxon>
    </lineage>
</organism>
<dbReference type="RefSeq" id="XP_001017325.2">
    <property type="nucleotide sequence ID" value="XM_001017325.2"/>
</dbReference>
<keyword evidence="3" id="KW-1185">Reference proteome</keyword>
<proteinExistence type="predicted"/>
<dbReference type="EMBL" id="GG662669">
    <property type="protein sequence ID" value="EAR97080.2"/>
    <property type="molecule type" value="Genomic_DNA"/>
</dbReference>
<protein>
    <submittedName>
        <fullName evidence="2">Uncharacterized protein</fullName>
    </submittedName>
</protein>
<accession>Q23KN9</accession>
<feature type="coiled-coil region" evidence="1">
    <location>
        <begin position="34"/>
        <end position="61"/>
    </location>
</feature>
<dbReference type="HOGENOM" id="CLU_135337_0_0_1"/>
<dbReference type="AlphaFoldDB" id="Q23KN9"/>
<sequence length="127" mass="14868">MVNPSNYQIDEQVILVVENKSECETISSQIECSVKKQQTFIQNYEQQIAEQNEKVKPLVQKSLLHIQNDQNIQKNIELLILNQYIKKFQQNGFSYKIITIQQIQEKDNHQINILDSIGTFCESIIIQ</sequence>
<gene>
    <name evidence="2" type="ORF">TTHERM_01352090</name>
</gene>
<evidence type="ECO:0000256" key="1">
    <source>
        <dbReference type="SAM" id="Coils"/>
    </source>
</evidence>
<keyword evidence="1" id="KW-0175">Coiled coil</keyword>
<dbReference type="InParanoid" id="Q23KN9"/>
<dbReference type="Proteomes" id="UP000009168">
    <property type="component" value="Unassembled WGS sequence"/>
</dbReference>
<name>Q23KN9_TETTS</name>